<dbReference type="InterPro" id="IPR050791">
    <property type="entry name" value="Aldo-Keto_reductase"/>
</dbReference>
<keyword evidence="4" id="KW-1185">Reference proteome</keyword>
<dbReference type="GO" id="GO:0005737">
    <property type="term" value="C:cytoplasm"/>
    <property type="evidence" value="ECO:0007669"/>
    <property type="project" value="TreeGrafter"/>
</dbReference>
<sequence>MGWTGGVRIGAYQAGSRGILVTMMTTKVLGNSDMALTAVGFGAWAIGGADYAFGWGSQEDTDSIGAIRKAVDLGVNWVDTAAIYGLGHSEEVVGQALKEIGGKKPYVFTKCSMRWNEKREIYRSLTAEGVRWECEQSLKRLGVETIDLYQIHWPDPDAEIEEGWGEMQKLKEEGKIRWAGVSNFSVAQMKRAQGIGVITSLQPPYSLINRRVGAEVLPFCLENGIGVINYSPMVSGLLTGKMTAERLSKMADDDWRKKSPNFNEPKLSKNLSLADLLGEIGKKHGVETGVVAVAWTLNNPAITAAIVGGRNAEQVEGTSKALTFRLTGEEIAEIDSFVKTNEIGNA</sequence>
<dbReference type="Pfam" id="PF00248">
    <property type="entry name" value="Aldo_ket_red"/>
    <property type="match status" value="1"/>
</dbReference>
<dbReference type="GO" id="GO:0016491">
    <property type="term" value="F:oxidoreductase activity"/>
    <property type="evidence" value="ECO:0007669"/>
    <property type="project" value="UniProtKB-KW"/>
</dbReference>
<dbReference type="STRING" id="1198114.AciX9_1099"/>
<dbReference type="InterPro" id="IPR023210">
    <property type="entry name" value="NADP_OxRdtase_dom"/>
</dbReference>
<keyword evidence="1" id="KW-0560">Oxidoreductase</keyword>
<gene>
    <name evidence="3" type="ordered locus">AciX9_1099</name>
</gene>
<dbReference type="PANTHER" id="PTHR43625">
    <property type="entry name" value="AFLATOXIN B1 ALDEHYDE REDUCTASE"/>
    <property type="match status" value="1"/>
</dbReference>
<dbReference type="InterPro" id="IPR036812">
    <property type="entry name" value="NAD(P)_OxRdtase_dom_sf"/>
</dbReference>
<dbReference type="PRINTS" id="PR00069">
    <property type="entry name" value="ALDKETRDTASE"/>
</dbReference>
<reference evidence="4" key="1">
    <citation type="submission" date="2011-01" db="EMBL/GenBank/DDBJ databases">
        <title>Complete sequence of chromosome of Acidobacterium sp. MP5ACTX9.</title>
        <authorList>
            <consortium name="US DOE Joint Genome Institute"/>
            <person name="Lucas S."/>
            <person name="Copeland A."/>
            <person name="Lapidus A."/>
            <person name="Cheng J.-F."/>
            <person name="Goodwin L."/>
            <person name="Pitluck S."/>
            <person name="Teshima H."/>
            <person name="Detter J.C."/>
            <person name="Han C."/>
            <person name="Tapia R."/>
            <person name="Land M."/>
            <person name="Hauser L."/>
            <person name="Kyrpides N."/>
            <person name="Ivanova N."/>
            <person name="Ovchinnikova G."/>
            <person name="Pagani I."/>
            <person name="Rawat S.R."/>
            <person name="Mannisto M."/>
            <person name="Haggblom M.M."/>
            <person name="Woyke T."/>
        </authorList>
    </citation>
    <scope>NUCLEOTIDE SEQUENCE [LARGE SCALE GENOMIC DNA]</scope>
    <source>
        <strain evidence="4">MP5ACTX9</strain>
    </source>
</reference>
<dbReference type="Gene3D" id="3.20.20.100">
    <property type="entry name" value="NADP-dependent oxidoreductase domain"/>
    <property type="match status" value="1"/>
</dbReference>
<dbReference type="CDD" id="cd19102">
    <property type="entry name" value="AKR_unchar"/>
    <property type="match status" value="1"/>
</dbReference>
<dbReference type="EMBL" id="CP002480">
    <property type="protein sequence ID" value="ADW68162.1"/>
    <property type="molecule type" value="Genomic_DNA"/>
</dbReference>
<dbReference type="SUPFAM" id="SSF51430">
    <property type="entry name" value="NAD(P)-linked oxidoreductase"/>
    <property type="match status" value="1"/>
</dbReference>
<accession>E8X3H1</accession>
<proteinExistence type="predicted"/>
<dbReference type="InterPro" id="IPR020471">
    <property type="entry name" value="AKR"/>
</dbReference>
<feature type="domain" description="NADP-dependent oxidoreductase" evidence="2">
    <location>
        <begin position="39"/>
        <end position="338"/>
    </location>
</feature>
<dbReference type="AlphaFoldDB" id="E8X3H1"/>
<dbReference type="Proteomes" id="UP000000343">
    <property type="component" value="Chromosome"/>
</dbReference>
<name>E8X3H1_GRATM</name>
<dbReference type="PANTHER" id="PTHR43625:SF40">
    <property type="entry name" value="ALDO-KETO REDUCTASE YAKC [NADP(+)]"/>
    <property type="match status" value="1"/>
</dbReference>
<organism evidence="4">
    <name type="scientific">Granulicella tundricola (strain ATCC BAA-1859 / DSM 23138 / MP5ACTX9)</name>
    <dbReference type="NCBI Taxonomy" id="1198114"/>
    <lineage>
        <taxon>Bacteria</taxon>
        <taxon>Pseudomonadati</taxon>
        <taxon>Acidobacteriota</taxon>
        <taxon>Terriglobia</taxon>
        <taxon>Terriglobales</taxon>
        <taxon>Acidobacteriaceae</taxon>
        <taxon>Granulicella</taxon>
    </lineage>
</organism>
<dbReference type="eggNOG" id="COG0667">
    <property type="taxonomic scope" value="Bacteria"/>
</dbReference>
<evidence type="ECO:0000259" key="2">
    <source>
        <dbReference type="Pfam" id="PF00248"/>
    </source>
</evidence>
<dbReference type="HOGENOM" id="CLU_023205_2_3_0"/>
<dbReference type="KEGG" id="acm:AciX9_1099"/>
<evidence type="ECO:0000313" key="4">
    <source>
        <dbReference type="Proteomes" id="UP000000343"/>
    </source>
</evidence>
<evidence type="ECO:0000256" key="1">
    <source>
        <dbReference type="ARBA" id="ARBA00023002"/>
    </source>
</evidence>
<evidence type="ECO:0000313" key="3">
    <source>
        <dbReference type="EMBL" id="ADW68162.1"/>
    </source>
</evidence>
<dbReference type="PaxDb" id="1198114-AciX9_1099"/>
<protein>
    <submittedName>
        <fullName evidence="3">Aldo/keto reductase</fullName>
    </submittedName>
</protein>